<gene>
    <name evidence="2" type="ORF">MT2528_4474</name>
    <name evidence="1" type="ORF">NVI5450_1286</name>
</gene>
<proteinExistence type="predicted"/>
<reference evidence="1 4" key="2">
    <citation type="submission" date="2016-11" db="EMBL/GenBank/DDBJ databases">
        <authorList>
            <person name="Jaros S."/>
            <person name="Januszkiewicz K."/>
            <person name="Wedrychowicz H."/>
        </authorList>
    </citation>
    <scope>NUCLEOTIDE SEQUENCE [LARGE SCALE GENOMIC DNA]</scope>
    <source>
        <strain evidence="1">NVI 5450</strain>
    </source>
</reference>
<organism evidence="1 4">
    <name type="scientific">Moritella viscosa</name>
    <dbReference type="NCBI Taxonomy" id="80854"/>
    <lineage>
        <taxon>Bacteria</taxon>
        <taxon>Pseudomonadati</taxon>
        <taxon>Pseudomonadota</taxon>
        <taxon>Gammaproteobacteria</taxon>
        <taxon>Alteromonadales</taxon>
        <taxon>Moritellaceae</taxon>
        <taxon>Moritella</taxon>
    </lineage>
</organism>
<dbReference type="KEGG" id="mvs:MVIS_1719"/>
<dbReference type="AlphaFoldDB" id="A0A090IFP2"/>
<dbReference type="EMBL" id="FPLD01000042">
    <property type="protein sequence ID" value="SGY91810.1"/>
    <property type="molecule type" value="Genomic_DNA"/>
</dbReference>
<evidence type="ECO:0008006" key="5">
    <source>
        <dbReference type="Google" id="ProtNLM"/>
    </source>
</evidence>
<dbReference type="OrthoDB" id="7665722at2"/>
<evidence type="ECO:0000313" key="1">
    <source>
        <dbReference type="EMBL" id="SGY91810.1"/>
    </source>
</evidence>
<evidence type="ECO:0000313" key="3">
    <source>
        <dbReference type="Proteomes" id="UP000182660"/>
    </source>
</evidence>
<dbReference type="GeneID" id="61295021"/>
<name>A0A090IFP2_9GAMM</name>
<reference evidence="2 3" key="1">
    <citation type="submission" date="2016-11" db="EMBL/GenBank/DDBJ databases">
        <authorList>
            <person name="Klemetsen T."/>
        </authorList>
    </citation>
    <scope>NUCLEOTIDE SEQUENCE [LARGE SCALE GENOMIC DNA]</scope>
    <source>
        <strain evidence="2">MT 2528</strain>
    </source>
</reference>
<dbReference type="SUPFAM" id="SSF55331">
    <property type="entry name" value="Tautomerase/MIF"/>
    <property type="match status" value="1"/>
</dbReference>
<dbReference type="RefSeq" id="WP_045110005.1">
    <property type="nucleotide sequence ID" value="NZ_CAWQZC010000054.1"/>
</dbReference>
<protein>
    <recommendedName>
        <fullName evidence="5">5-carboxymethyl-2-hydroxymuconate isomerase</fullName>
    </recommendedName>
</protein>
<dbReference type="PATRIC" id="fig|80854.5.peg.1832"/>
<evidence type="ECO:0000313" key="4">
    <source>
        <dbReference type="Proteomes" id="UP000183794"/>
    </source>
</evidence>
<dbReference type="Gene3D" id="3.30.429.10">
    <property type="entry name" value="Macrophage Migration Inhibitory Factor"/>
    <property type="match status" value="1"/>
</dbReference>
<dbReference type="InterPro" id="IPR014347">
    <property type="entry name" value="Tautomerase/MIF_sf"/>
</dbReference>
<keyword evidence="3" id="KW-1185">Reference proteome</keyword>
<sequence length="122" mass="13980">MPHVEIKYSDNLDIDTNKIFDSVEKVINDNDMNAGVCKSRAYPCSQYKYSHILVTISLLAKPHRDKAFTQKLSGEIEKAIKCNLKQSLYFSLNIEYSQDYYTTNIYRVEGDSLQGLVENVTS</sequence>
<dbReference type="Proteomes" id="UP000183794">
    <property type="component" value="Unassembled WGS sequence"/>
</dbReference>
<dbReference type="Proteomes" id="UP000182660">
    <property type="component" value="Unassembled WGS sequence"/>
</dbReference>
<accession>A0A090IFP2</accession>
<dbReference type="HOGENOM" id="CLU_2024102_0_0_6"/>
<evidence type="ECO:0000313" key="2">
    <source>
        <dbReference type="EMBL" id="SGZ02779.1"/>
    </source>
</evidence>
<dbReference type="EMBL" id="FPLJ01000132">
    <property type="protein sequence ID" value="SGZ02779.1"/>
    <property type="molecule type" value="Genomic_DNA"/>
</dbReference>